<name>S9PVM7_SCHOY</name>
<dbReference type="RefSeq" id="XP_013018771.1">
    <property type="nucleotide sequence ID" value="XM_013163317.1"/>
</dbReference>
<feature type="compositionally biased region" description="Basic and acidic residues" evidence="1">
    <location>
        <begin position="170"/>
        <end position="181"/>
    </location>
</feature>
<sequence>MEQVKVSRKDLQVQEKEPEVEQVSVDAEKLLSQRLSSAFDFVTEQLVTENSPPAVPETAESNDFSEEKSENEDENVAFNLFSDINTISLNDQEVIVNQGRPVEYYVLQDTPERQAHLRASVFTFEQLMKAKDEPWPACQKSQKVINIKVDDGKKKSRWRPSKKRRTRMKILKEKEQKEKLKAFQKKRSPAKKFSSRSNPKRKY</sequence>
<protein>
    <submittedName>
        <fullName evidence="2">Fungal protein</fullName>
    </submittedName>
</protein>
<dbReference type="OMA" id="NVAFNLF"/>
<dbReference type="EMBL" id="KE503207">
    <property type="protein sequence ID" value="EPX73141.1"/>
    <property type="molecule type" value="Genomic_DNA"/>
</dbReference>
<keyword evidence="3" id="KW-1185">Reference proteome</keyword>
<dbReference type="OrthoDB" id="5404355at2759"/>
<evidence type="ECO:0000313" key="2">
    <source>
        <dbReference type="EMBL" id="EPX73141.1"/>
    </source>
</evidence>
<feature type="region of interest" description="Disordered" evidence="1">
    <location>
        <begin position="150"/>
        <end position="203"/>
    </location>
</feature>
<dbReference type="AlphaFoldDB" id="S9PVM7"/>
<dbReference type="Proteomes" id="UP000016088">
    <property type="component" value="Unassembled WGS sequence"/>
</dbReference>
<dbReference type="Pfam" id="PF09428">
    <property type="entry name" value="DUF2011"/>
    <property type="match status" value="1"/>
</dbReference>
<reference evidence="2 3" key="1">
    <citation type="journal article" date="2011" name="Science">
        <title>Comparative functional genomics of the fission yeasts.</title>
        <authorList>
            <person name="Rhind N."/>
            <person name="Chen Z."/>
            <person name="Yassour M."/>
            <person name="Thompson D.A."/>
            <person name="Haas B.J."/>
            <person name="Habib N."/>
            <person name="Wapinski I."/>
            <person name="Roy S."/>
            <person name="Lin M.F."/>
            <person name="Heiman D.I."/>
            <person name="Young S.K."/>
            <person name="Furuya K."/>
            <person name="Guo Y."/>
            <person name="Pidoux A."/>
            <person name="Chen H.M."/>
            <person name="Robbertse B."/>
            <person name="Goldberg J.M."/>
            <person name="Aoki K."/>
            <person name="Bayne E.H."/>
            <person name="Berlin A.M."/>
            <person name="Desjardins C.A."/>
            <person name="Dobbs E."/>
            <person name="Dukaj L."/>
            <person name="Fan L."/>
            <person name="FitzGerald M.G."/>
            <person name="French C."/>
            <person name="Gujja S."/>
            <person name="Hansen K."/>
            <person name="Keifenheim D."/>
            <person name="Levin J.Z."/>
            <person name="Mosher R.A."/>
            <person name="Mueller C.A."/>
            <person name="Pfiffner J."/>
            <person name="Priest M."/>
            <person name="Russ C."/>
            <person name="Smialowska A."/>
            <person name="Swoboda P."/>
            <person name="Sykes S.M."/>
            <person name="Vaughn M."/>
            <person name="Vengrova S."/>
            <person name="Yoder R."/>
            <person name="Zeng Q."/>
            <person name="Allshire R."/>
            <person name="Baulcombe D."/>
            <person name="Birren B.W."/>
            <person name="Brown W."/>
            <person name="Ekwall K."/>
            <person name="Kellis M."/>
            <person name="Leatherwood J."/>
            <person name="Levin H."/>
            <person name="Margalit H."/>
            <person name="Martienssen R."/>
            <person name="Nieduszynski C.A."/>
            <person name="Spatafora J.W."/>
            <person name="Friedman N."/>
            <person name="Dalgaard J.Z."/>
            <person name="Baumann P."/>
            <person name="Niki H."/>
            <person name="Regev A."/>
            <person name="Nusbaum C."/>
        </authorList>
    </citation>
    <scope>NUCLEOTIDE SEQUENCE [LARGE SCALE GENOMIC DNA]</scope>
    <source>
        <strain evidence="3">yFS286</strain>
    </source>
</reference>
<evidence type="ECO:0000313" key="3">
    <source>
        <dbReference type="Proteomes" id="UP000016088"/>
    </source>
</evidence>
<evidence type="ECO:0000256" key="1">
    <source>
        <dbReference type="SAM" id="MobiDB-lite"/>
    </source>
</evidence>
<dbReference type="InterPro" id="IPR018555">
    <property type="entry name" value="C630.06c-like"/>
</dbReference>
<accession>S9PVM7</accession>
<feature type="compositionally biased region" description="Basic residues" evidence="1">
    <location>
        <begin position="154"/>
        <end position="169"/>
    </location>
</feature>
<organism evidence="2 3">
    <name type="scientific">Schizosaccharomyces octosporus (strain yFS286)</name>
    <name type="common">Fission yeast</name>
    <name type="synonym">Octosporomyces octosporus</name>
    <dbReference type="NCBI Taxonomy" id="483514"/>
    <lineage>
        <taxon>Eukaryota</taxon>
        <taxon>Fungi</taxon>
        <taxon>Dikarya</taxon>
        <taxon>Ascomycota</taxon>
        <taxon>Taphrinomycotina</taxon>
        <taxon>Schizosaccharomycetes</taxon>
        <taxon>Schizosaccharomycetales</taxon>
        <taxon>Schizosaccharomycetaceae</taxon>
        <taxon>Schizosaccharomyces</taxon>
    </lineage>
</organism>
<gene>
    <name evidence="2" type="ORF">SOCG_00897</name>
</gene>
<dbReference type="VEuPathDB" id="FungiDB:SOCG_00897"/>
<feature type="region of interest" description="Disordered" evidence="1">
    <location>
        <begin position="47"/>
        <end position="71"/>
    </location>
</feature>
<dbReference type="HOGENOM" id="CLU_1441818_0_0_1"/>
<feature type="compositionally biased region" description="Basic residues" evidence="1">
    <location>
        <begin position="182"/>
        <end position="203"/>
    </location>
</feature>
<dbReference type="GeneID" id="25029881"/>
<proteinExistence type="predicted"/>